<organism evidence="2 3">
    <name type="scientific">Polarella glacialis</name>
    <name type="common">Dinoflagellate</name>
    <dbReference type="NCBI Taxonomy" id="89957"/>
    <lineage>
        <taxon>Eukaryota</taxon>
        <taxon>Sar</taxon>
        <taxon>Alveolata</taxon>
        <taxon>Dinophyceae</taxon>
        <taxon>Suessiales</taxon>
        <taxon>Suessiaceae</taxon>
        <taxon>Polarella</taxon>
    </lineage>
</organism>
<dbReference type="Proteomes" id="UP000654075">
    <property type="component" value="Unassembled WGS sequence"/>
</dbReference>
<keyword evidence="3" id="KW-1185">Reference proteome</keyword>
<evidence type="ECO:0000256" key="1">
    <source>
        <dbReference type="SAM" id="MobiDB-lite"/>
    </source>
</evidence>
<name>A0A813DJB8_POLGL</name>
<gene>
    <name evidence="2" type="ORF">PGLA1383_LOCUS5794</name>
</gene>
<feature type="non-terminal residue" evidence="2">
    <location>
        <position position="305"/>
    </location>
</feature>
<feature type="compositionally biased region" description="Polar residues" evidence="1">
    <location>
        <begin position="129"/>
        <end position="145"/>
    </location>
</feature>
<comment type="caution">
    <text evidence="2">The sequence shown here is derived from an EMBL/GenBank/DDBJ whole genome shotgun (WGS) entry which is preliminary data.</text>
</comment>
<feature type="compositionally biased region" description="Polar residues" evidence="1">
    <location>
        <begin position="172"/>
        <end position="190"/>
    </location>
</feature>
<feature type="compositionally biased region" description="Low complexity" evidence="1">
    <location>
        <begin position="146"/>
        <end position="169"/>
    </location>
</feature>
<accession>A0A813DJB8</accession>
<evidence type="ECO:0000313" key="2">
    <source>
        <dbReference type="EMBL" id="CAE8586949.1"/>
    </source>
</evidence>
<evidence type="ECO:0000313" key="3">
    <source>
        <dbReference type="Proteomes" id="UP000654075"/>
    </source>
</evidence>
<feature type="compositionally biased region" description="Basic and acidic residues" evidence="1">
    <location>
        <begin position="118"/>
        <end position="128"/>
    </location>
</feature>
<sequence length="305" mass="32537">ADPTRRNRWSLAPEQLASQTGNIHLSALLRGVRRGGSDPASSSALRKARRHPDGIGILSEDLLADGCFFGFETSESLRHAANMAAGQKVLGPKDLATSRRMSGGSSSSTSTPNSSADDNSKSDKHRTNEPTSKGQPTNKQQADNKQTIQQQPQTTGSPSTSNSPSGSRPLWWQQQTNKQQAGNLQNIKQHPQTTDSPSTSSSPSGSIFLSESEPDWPPSGSRPLPETDPHGPLVEAAIARLDAALGPLAGLRVESLPSWPRDDSLAGQELWRRAPGGGSVRGFIFYEPPGQVSFDAPGHWGALRL</sequence>
<proteinExistence type="predicted"/>
<feature type="non-terminal residue" evidence="2">
    <location>
        <position position="1"/>
    </location>
</feature>
<dbReference type="EMBL" id="CAJNNV010002289">
    <property type="protein sequence ID" value="CAE8586949.1"/>
    <property type="molecule type" value="Genomic_DNA"/>
</dbReference>
<protein>
    <submittedName>
        <fullName evidence="2">Uncharacterized protein</fullName>
    </submittedName>
</protein>
<feature type="compositionally biased region" description="Low complexity" evidence="1">
    <location>
        <begin position="191"/>
        <end position="211"/>
    </location>
</feature>
<feature type="region of interest" description="Disordered" evidence="1">
    <location>
        <begin position="91"/>
        <end position="231"/>
    </location>
</feature>
<feature type="compositionally biased region" description="Low complexity" evidence="1">
    <location>
        <begin position="98"/>
        <end position="117"/>
    </location>
</feature>
<reference evidence="2" key="1">
    <citation type="submission" date="2021-02" db="EMBL/GenBank/DDBJ databases">
        <authorList>
            <person name="Dougan E. K."/>
            <person name="Rhodes N."/>
            <person name="Thang M."/>
            <person name="Chan C."/>
        </authorList>
    </citation>
    <scope>NUCLEOTIDE SEQUENCE</scope>
</reference>
<dbReference type="AlphaFoldDB" id="A0A813DJB8"/>